<dbReference type="VEuPathDB" id="TriTrypDB:BSAL_48475"/>
<gene>
    <name evidence="2" type="ORF">BSAL_48475</name>
</gene>
<organism evidence="2 3">
    <name type="scientific">Bodo saltans</name>
    <name type="common">Flagellated protozoan</name>
    <dbReference type="NCBI Taxonomy" id="75058"/>
    <lineage>
        <taxon>Eukaryota</taxon>
        <taxon>Discoba</taxon>
        <taxon>Euglenozoa</taxon>
        <taxon>Kinetoplastea</taxon>
        <taxon>Metakinetoplastina</taxon>
        <taxon>Eubodonida</taxon>
        <taxon>Bodonidae</taxon>
        <taxon>Bodo</taxon>
    </lineage>
</organism>
<sequence>MSEFFKAATKCDVRMAREAPMYIDQTGVLEELYHHERLVEQTLKTKLLLDALDEEEAAAGGRKAIDAKDVDSIVGNGYTVEAGSYREPPMSIAAQAKAPEERNRGSRALHCAVESRMNIWKKELEMKSASVNYKEQNEKANAKLEEESRRRDAERELNALIATRQLTAHEAQKEARRIAAERAKMGDRVHPIDILQKRIAADLLDEIEEGTRFVTAQVEREEKGVDEIRDIESMKDIKYKYHSPSKHIPRPW</sequence>
<evidence type="ECO:0000313" key="3">
    <source>
        <dbReference type="Proteomes" id="UP000051952"/>
    </source>
</evidence>
<keyword evidence="3" id="KW-1185">Reference proteome</keyword>
<feature type="coiled-coil region" evidence="1">
    <location>
        <begin position="130"/>
        <end position="163"/>
    </location>
</feature>
<proteinExistence type="predicted"/>
<accession>A0A0S4KIQ9</accession>
<evidence type="ECO:0000313" key="2">
    <source>
        <dbReference type="EMBL" id="CUI15572.1"/>
    </source>
</evidence>
<protein>
    <submittedName>
        <fullName evidence="2">Uncharacterized protein</fullName>
    </submittedName>
</protein>
<reference evidence="3" key="1">
    <citation type="submission" date="2015-09" db="EMBL/GenBank/DDBJ databases">
        <authorList>
            <consortium name="Pathogen Informatics"/>
        </authorList>
    </citation>
    <scope>NUCLEOTIDE SEQUENCE [LARGE SCALE GENOMIC DNA]</scope>
    <source>
        <strain evidence="3">Lake Konstanz</strain>
    </source>
</reference>
<dbReference type="Proteomes" id="UP000051952">
    <property type="component" value="Unassembled WGS sequence"/>
</dbReference>
<dbReference type="AlphaFoldDB" id="A0A0S4KIQ9"/>
<name>A0A0S4KIQ9_BODSA</name>
<dbReference type="EMBL" id="CYKH01002252">
    <property type="protein sequence ID" value="CUI15572.1"/>
    <property type="molecule type" value="Genomic_DNA"/>
</dbReference>
<evidence type="ECO:0000256" key="1">
    <source>
        <dbReference type="SAM" id="Coils"/>
    </source>
</evidence>
<keyword evidence="1" id="KW-0175">Coiled coil</keyword>